<keyword evidence="2" id="KW-1185">Reference proteome</keyword>
<evidence type="ECO:0000313" key="1">
    <source>
        <dbReference type="EMBL" id="KAF1947533.1"/>
    </source>
</evidence>
<accession>A0A6A5T4K6</accession>
<protein>
    <submittedName>
        <fullName evidence="1">Uncharacterized protein</fullName>
    </submittedName>
</protein>
<sequence>MTTGTSTLPPRPSQDDLVEAFAAQWGLLAEEPIDQALFEGFDGAWEHADETELSNDNALDDLLLELPDDLEMPDFDNVNHDTLDGLHFEHPPIYAPGIHPQALVDNCANPFVPAYTDIILPGEAVTQDRPIHINEANGMLQPVAVRPRSRPCCCTSADQHRSARPEPRVDARLAPAANETWEYLVENANQQARNLELEEKYVVAAGQVEEEQCFVDDDEALPTAECLWEAYHRIN</sequence>
<dbReference type="Proteomes" id="UP000800038">
    <property type="component" value="Unassembled WGS sequence"/>
</dbReference>
<gene>
    <name evidence="1" type="ORF">EJ02DRAFT_429952</name>
</gene>
<evidence type="ECO:0000313" key="2">
    <source>
        <dbReference type="Proteomes" id="UP000800038"/>
    </source>
</evidence>
<dbReference type="EMBL" id="ML975998">
    <property type="protein sequence ID" value="KAF1947533.1"/>
    <property type="molecule type" value="Genomic_DNA"/>
</dbReference>
<name>A0A6A5T4K6_9PLEO</name>
<proteinExistence type="predicted"/>
<organism evidence="1 2">
    <name type="scientific">Clathrospora elynae</name>
    <dbReference type="NCBI Taxonomy" id="706981"/>
    <lineage>
        <taxon>Eukaryota</taxon>
        <taxon>Fungi</taxon>
        <taxon>Dikarya</taxon>
        <taxon>Ascomycota</taxon>
        <taxon>Pezizomycotina</taxon>
        <taxon>Dothideomycetes</taxon>
        <taxon>Pleosporomycetidae</taxon>
        <taxon>Pleosporales</taxon>
        <taxon>Diademaceae</taxon>
        <taxon>Clathrospora</taxon>
    </lineage>
</organism>
<reference evidence="1" key="1">
    <citation type="journal article" date="2020" name="Stud. Mycol.">
        <title>101 Dothideomycetes genomes: a test case for predicting lifestyles and emergence of pathogens.</title>
        <authorList>
            <person name="Haridas S."/>
            <person name="Albert R."/>
            <person name="Binder M."/>
            <person name="Bloem J."/>
            <person name="Labutti K."/>
            <person name="Salamov A."/>
            <person name="Andreopoulos B."/>
            <person name="Baker S."/>
            <person name="Barry K."/>
            <person name="Bills G."/>
            <person name="Bluhm B."/>
            <person name="Cannon C."/>
            <person name="Castanera R."/>
            <person name="Culley D."/>
            <person name="Daum C."/>
            <person name="Ezra D."/>
            <person name="Gonzalez J."/>
            <person name="Henrissat B."/>
            <person name="Kuo A."/>
            <person name="Liang C."/>
            <person name="Lipzen A."/>
            <person name="Lutzoni F."/>
            <person name="Magnuson J."/>
            <person name="Mondo S."/>
            <person name="Nolan M."/>
            <person name="Ohm R."/>
            <person name="Pangilinan J."/>
            <person name="Park H.-J."/>
            <person name="Ramirez L."/>
            <person name="Alfaro M."/>
            <person name="Sun H."/>
            <person name="Tritt A."/>
            <person name="Yoshinaga Y."/>
            <person name="Zwiers L.-H."/>
            <person name="Turgeon B."/>
            <person name="Goodwin S."/>
            <person name="Spatafora J."/>
            <person name="Crous P."/>
            <person name="Grigoriev I."/>
        </authorList>
    </citation>
    <scope>NUCLEOTIDE SEQUENCE</scope>
    <source>
        <strain evidence="1">CBS 161.51</strain>
    </source>
</reference>
<dbReference type="AlphaFoldDB" id="A0A6A5T4K6"/>